<name>A0A4Y2MYQ9_ARAVE</name>
<protein>
    <recommendedName>
        <fullName evidence="2">Nose resistant-to-fluoxetine protein N-terminal domain-containing protein</fullName>
    </recommendedName>
</protein>
<keyword evidence="4" id="KW-1185">Reference proteome</keyword>
<dbReference type="Pfam" id="PF20146">
    <property type="entry name" value="NRF"/>
    <property type="match status" value="2"/>
</dbReference>
<dbReference type="SMART" id="SM00703">
    <property type="entry name" value="NRF"/>
    <property type="match status" value="1"/>
</dbReference>
<gene>
    <name evidence="3" type="ORF">AVEN_116019_1</name>
</gene>
<feature type="transmembrane region" description="Helical" evidence="1">
    <location>
        <begin position="192"/>
        <end position="215"/>
    </location>
</feature>
<feature type="domain" description="Nose resistant-to-fluoxetine protein N-terminal" evidence="2">
    <location>
        <begin position="53"/>
        <end position="187"/>
    </location>
</feature>
<reference evidence="3 4" key="1">
    <citation type="journal article" date="2019" name="Sci. Rep.">
        <title>Orb-weaving spider Araneus ventricosus genome elucidates the spidroin gene catalogue.</title>
        <authorList>
            <person name="Kono N."/>
            <person name="Nakamura H."/>
            <person name="Ohtoshi R."/>
            <person name="Moran D.A.P."/>
            <person name="Shinohara A."/>
            <person name="Yoshida Y."/>
            <person name="Fujiwara M."/>
            <person name="Mori M."/>
            <person name="Tomita M."/>
            <person name="Arakawa K."/>
        </authorList>
    </citation>
    <scope>NUCLEOTIDE SEQUENCE [LARGE SCALE GENOMIC DNA]</scope>
</reference>
<dbReference type="EMBL" id="BGPR01008211">
    <property type="protein sequence ID" value="GBN32258.1"/>
    <property type="molecule type" value="Genomic_DNA"/>
</dbReference>
<dbReference type="OrthoDB" id="118951at2759"/>
<evidence type="ECO:0000313" key="4">
    <source>
        <dbReference type="Proteomes" id="UP000499080"/>
    </source>
</evidence>
<comment type="caution">
    <text evidence="3">The sequence shown here is derived from an EMBL/GenBank/DDBJ whole genome shotgun (WGS) entry which is preliminary data.</text>
</comment>
<keyword evidence="1" id="KW-1133">Transmembrane helix</keyword>
<dbReference type="AlphaFoldDB" id="A0A4Y2MYQ9"/>
<dbReference type="PANTHER" id="PTHR11161:SF0">
    <property type="entry name" value="O-ACYLTRANSFERASE LIKE PROTEIN"/>
    <property type="match status" value="1"/>
</dbReference>
<sequence>MPYQRENAVELSNLSESLKLLSEDNLELIHGIEKVLLHSIQPMLLELFSDSDSDKCARDLKYVQESYSLPRGMRMLDSYGKPGSGILQGNIKWLGEYDECLDVQAPPKENTDVGSFRGRYCSLQIPLKSGPVSLPISTAVCLPDSCKPNGTVILRDANLDGILSGLDTRMGALFNDATLSCKATSKKVTAGAIVTIFLLSIFVLLVLIGSSITAFEYFVGVENASQDDAVVLSSKKKIMLPAWLENNKPILNCFCLFTNGEKLLDTAGAEGQLPCLHGLRFMSISWVILSHCYGVASSFSKNGVQALSIIDHWTFQAILNGYYAVDSFFVLSGFLVAYVYFKQADKTDGKIPWLYFYVNRYISNSFLVYENVKKSLFGKLEGKVLDSYGKPESGILVGNLKWLGQYDECVGVQAPSKENTSVGGFRGNYCTLQVPLKLGSVTYSSIHDGNGVLLCCESIFGFWSHLA</sequence>
<proteinExistence type="predicted"/>
<keyword evidence="1" id="KW-0472">Membrane</keyword>
<dbReference type="InterPro" id="IPR052728">
    <property type="entry name" value="O2_lipid_transport_reg"/>
</dbReference>
<evidence type="ECO:0000259" key="2">
    <source>
        <dbReference type="SMART" id="SM00703"/>
    </source>
</evidence>
<accession>A0A4Y2MYQ9</accession>
<evidence type="ECO:0000256" key="1">
    <source>
        <dbReference type="SAM" id="Phobius"/>
    </source>
</evidence>
<keyword evidence="1" id="KW-0812">Transmembrane</keyword>
<dbReference type="PANTHER" id="PTHR11161">
    <property type="entry name" value="O-ACYLTRANSFERASE"/>
    <property type="match status" value="1"/>
</dbReference>
<feature type="transmembrane region" description="Helical" evidence="1">
    <location>
        <begin position="321"/>
        <end position="341"/>
    </location>
</feature>
<dbReference type="Proteomes" id="UP000499080">
    <property type="component" value="Unassembled WGS sequence"/>
</dbReference>
<evidence type="ECO:0000313" key="3">
    <source>
        <dbReference type="EMBL" id="GBN32258.1"/>
    </source>
</evidence>
<dbReference type="InterPro" id="IPR006621">
    <property type="entry name" value="Nose-resist-to-fluoxetine_N"/>
</dbReference>
<organism evidence="3 4">
    <name type="scientific">Araneus ventricosus</name>
    <name type="common">Orbweaver spider</name>
    <name type="synonym">Epeira ventricosa</name>
    <dbReference type="NCBI Taxonomy" id="182803"/>
    <lineage>
        <taxon>Eukaryota</taxon>
        <taxon>Metazoa</taxon>
        <taxon>Ecdysozoa</taxon>
        <taxon>Arthropoda</taxon>
        <taxon>Chelicerata</taxon>
        <taxon>Arachnida</taxon>
        <taxon>Araneae</taxon>
        <taxon>Araneomorphae</taxon>
        <taxon>Entelegynae</taxon>
        <taxon>Araneoidea</taxon>
        <taxon>Araneidae</taxon>
        <taxon>Araneus</taxon>
    </lineage>
</organism>